<evidence type="ECO:0000313" key="2">
    <source>
        <dbReference type="Proteomes" id="UP000008550"/>
    </source>
</evidence>
<dbReference type="AlphaFoldDB" id="B0TBR2"/>
<name>B0TBR2_HELMI</name>
<dbReference type="STRING" id="498761.HM1_0651"/>
<dbReference type="KEGG" id="hmo:HM1_0651"/>
<dbReference type="Proteomes" id="UP000008550">
    <property type="component" value="Chromosome"/>
</dbReference>
<keyword evidence="2" id="KW-1185">Reference proteome</keyword>
<dbReference type="EMBL" id="CP000930">
    <property type="protein sequence ID" value="ABZ83901.1"/>
    <property type="molecule type" value="Genomic_DNA"/>
</dbReference>
<reference evidence="1 2" key="1">
    <citation type="journal article" date="2008" name="J. Bacteriol.">
        <title>The genome of Heliobacterium modesticaldum, a phototrophic representative of the Firmicutes containing the simplest photosynthetic apparatus.</title>
        <authorList>
            <person name="Sattley W.M."/>
            <person name="Madigan M.T."/>
            <person name="Swingley W.D."/>
            <person name="Cheung P.C."/>
            <person name="Clocksin K.M."/>
            <person name="Conrad A.L."/>
            <person name="Dejesa L.C."/>
            <person name="Honchak B.M."/>
            <person name="Jung D.O."/>
            <person name="Karbach L.E."/>
            <person name="Kurdoglu A."/>
            <person name="Lahiri S."/>
            <person name="Mastrian S.D."/>
            <person name="Page L.E."/>
            <person name="Taylor H.L."/>
            <person name="Wang Z.T."/>
            <person name="Raymond J."/>
            <person name="Chen M."/>
            <person name="Blankenship R.E."/>
            <person name="Touchman J.W."/>
        </authorList>
    </citation>
    <scope>NUCLEOTIDE SEQUENCE [LARGE SCALE GENOMIC DNA]</scope>
    <source>
        <strain evidence="2">ATCC 51547 / Ice1</strain>
    </source>
</reference>
<dbReference type="HOGENOM" id="CLU_3328681_0_0_9"/>
<proteinExistence type="predicted"/>
<organism evidence="1 2">
    <name type="scientific">Heliobacterium modesticaldum (strain ATCC 51547 / Ice1)</name>
    <dbReference type="NCBI Taxonomy" id="498761"/>
    <lineage>
        <taxon>Bacteria</taxon>
        <taxon>Bacillati</taxon>
        <taxon>Bacillota</taxon>
        <taxon>Clostridia</taxon>
        <taxon>Eubacteriales</taxon>
        <taxon>Heliobacteriaceae</taxon>
        <taxon>Heliomicrobium</taxon>
    </lineage>
</organism>
<accession>B0TBR2</accession>
<sequence>MVSEELQHDILLIVATVLFVLLAIPVFAEETSTPTVIA</sequence>
<protein>
    <submittedName>
        <fullName evidence="1">Uncharacterized protein</fullName>
    </submittedName>
</protein>
<evidence type="ECO:0000313" key="1">
    <source>
        <dbReference type="EMBL" id="ABZ83901.1"/>
    </source>
</evidence>
<gene>
    <name evidence="1" type="ORF">HM1_0651</name>
</gene>